<dbReference type="InterPro" id="IPR039532">
    <property type="entry name" value="TetR_C_Firmicutes"/>
</dbReference>
<dbReference type="InterPro" id="IPR009057">
    <property type="entry name" value="Homeodomain-like_sf"/>
</dbReference>
<dbReference type="AlphaFoldDB" id="A0A850EN21"/>
<protein>
    <submittedName>
        <fullName evidence="4">TetR/AcrR family transcriptional regulator</fullName>
    </submittedName>
</protein>
<sequence>MPLSEVNASDPRVIRTRQLIIDAFIDLLTTKEFNAITVSDISKLATINRATFYAHFTDKLALTDRYFSASFMEFVHKRVDPQADLSEETIKLIVISLCEYHVTTNQICKQNYEAIASYVEKDIKAHLEDIIFKIMVNDCKDTDEDTLRIAANILTWSIYGSTYRWNMEKRPETPQEFAVKILPILKGGYFD</sequence>
<organism evidence="4 5">
    <name type="scientific">Paenibacillus agri</name>
    <dbReference type="NCBI Taxonomy" id="2744309"/>
    <lineage>
        <taxon>Bacteria</taxon>
        <taxon>Bacillati</taxon>
        <taxon>Bacillota</taxon>
        <taxon>Bacilli</taxon>
        <taxon>Bacillales</taxon>
        <taxon>Paenibacillaceae</taxon>
        <taxon>Paenibacillus</taxon>
    </lineage>
</organism>
<comment type="caution">
    <text evidence="4">The sequence shown here is derived from an EMBL/GenBank/DDBJ whole genome shotgun (WGS) entry which is preliminary data.</text>
</comment>
<name>A0A850EN21_9BACL</name>
<dbReference type="SUPFAM" id="SSF46689">
    <property type="entry name" value="Homeodomain-like"/>
    <property type="match status" value="1"/>
</dbReference>
<dbReference type="GO" id="GO:0003677">
    <property type="term" value="F:DNA binding"/>
    <property type="evidence" value="ECO:0007669"/>
    <property type="project" value="UniProtKB-UniRule"/>
</dbReference>
<dbReference type="InterPro" id="IPR001647">
    <property type="entry name" value="HTH_TetR"/>
</dbReference>
<keyword evidence="1 2" id="KW-0238">DNA-binding</keyword>
<feature type="domain" description="HTH tetR-type" evidence="3">
    <location>
        <begin position="14"/>
        <end position="74"/>
    </location>
</feature>
<evidence type="ECO:0000259" key="3">
    <source>
        <dbReference type="PROSITE" id="PS50977"/>
    </source>
</evidence>
<dbReference type="Pfam" id="PF00440">
    <property type="entry name" value="TetR_N"/>
    <property type="match status" value="1"/>
</dbReference>
<gene>
    <name evidence="4" type="ORF">HPT30_15840</name>
</gene>
<accession>A0A850EN21</accession>
<keyword evidence="5" id="KW-1185">Reference proteome</keyword>
<dbReference type="PANTHER" id="PTHR43479">
    <property type="entry name" value="ACREF/ENVCD OPERON REPRESSOR-RELATED"/>
    <property type="match status" value="1"/>
</dbReference>
<reference evidence="4" key="1">
    <citation type="submission" date="2020-06" db="EMBL/GenBank/DDBJ databases">
        <title>Paenibacillus sp. nov., isolated from soil.</title>
        <authorList>
            <person name="Seo Y.L."/>
        </authorList>
    </citation>
    <scope>NUCLEOTIDE SEQUENCE [LARGE SCALE GENOMIC DNA]</scope>
    <source>
        <strain evidence="4">JW14</strain>
    </source>
</reference>
<evidence type="ECO:0000313" key="5">
    <source>
        <dbReference type="Proteomes" id="UP000564806"/>
    </source>
</evidence>
<proteinExistence type="predicted"/>
<dbReference type="RefSeq" id="WP_175372318.1">
    <property type="nucleotide sequence ID" value="NZ_JABWCS010000211.1"/>
</dbReference>
<evidence type="ECO:0000313" key="4">
    <source>
        <dbReference type="EMBL" id="NUU61816.1"/>
    </source>
</evidence>
<dbReference type="InterPro" id="IPR050624">
    <property type="entry name" value="HTH-type_Tx_Regulator"/>
</dbReference>
<dbReference type="PROSITE" id="PS50977">
    <property type="entry name" value="HTH_TETR_2"/>
    <property type="match status" value="1"/>
</dbReference>
<evidence type="ECO:0000256" key="1">
    <source>
        <dbReference type="ARBA" id="ARBA00023125"/>
    </source>
</evidence>
<dbReference type="PANTHER" id="PTHR43479:SF7">
    <property type="entry name" value="TETR-FAMILY TRANSCRIPTIONAL REGULATOR"/>
    <property type="match status" value="1"/>
</dbReference>
<dbReference type="Gene3D" id="1.10.357.10">
    <property type="entry name" value="Tetracycline Repressor, domain 2"/>
    <property type="match status" value="1"/>
</dbReference>
<dbReference type="Proteomes" id="UP000564806">
    <property type="component" value="Unassembled WGS sequence"/>
</dbReference>
<feature type="DNA-binding region" description="H-T-H motif" evidence="2">
    <location>
        <begin position="37"/>
        <end position="56"/>
    </location>
</feature>
<dbReference type="EMBL" id="JABWCS010000211">
    <property type="protein sequence ID" value="NUU61816.1"/>
    <property type="molecule type" value="Genomic_DNA"/>
</dbReference>
<dbReference type="Pfam" id="PF14278">
    <property type="entry name" value="TetR_C_8"/>
    <property type="match status" value="1"/>
</dbReference>
<evidence type="ECO:0000256" key="2">
    <source>
        <dbReference type="PROSITE-ProRule" id="PRU00335"/>
    </source>
</evidence>